<gene>
    <name evidence="1" type="ORF">OIU79_025376</name>
</gene>
<keyword evidence="2" id="KW-1185">Reference proteome</keyword>
<dbReference type="AlphaFoldDB" id="A0A9Q0W5H3"/>
<organism evidence="1 2">
    <name type="scientific">Salix purpurea</name>
    <name type="common">Purple osier willow</name>
    <dbReference type="NCBI Taxonomy" id="77065"/>
    <lineage>
        <taxon>Eukaryota</taxon>
        <taxon>Viridiplantae</taxon>
        <taxon>Streptophyta</taxon>
        <taxon>Embryophyta</taxon>
        <taxon>Tracheophyta</taxon>
        <taxon>Spermatophyta</taxon>
        <taxon>Magnoliopsida</taxon>
        <taxon>eudicotyledons</taxon>
        <taxon>Gunneridae</taxon>
        <taxon>Pentapetalae</taxon>
        <taxon>rosids</taxon>
        <taxon>fabids</taxon>
        <taxon>Malpighiales</taxon>
        <taxon>Salicaceae</taxon>
        <taxon>Saliceae</taxon>
        <taxon>Salix</taxon>
    </lineage>
</organism>
<sequence length="42" mass="4880">MLEDHNIKLQINEGTYEIKLQRHDYTLGAYLLEDSKSISVSI</sequence>
<dbReference type="Proteomes" id="UP001151532">
    <property type="component" value="Chromosome 15Z"/>
</dbReference>
<reference evidence="1" key="1">
    <citation type="submission" date="2022-11" db="EMBL/GenBank/DDBJ databases">
        <authorList>
            <person name="Hyden B.L."/>
            <person name="Feng K."/>
            <person name="Yates T."/>
            <person name="Jawdy S."/>
            <person name="Smart L.B."/>
            <person name="Muchero W."/>
        </authorList>
    </citation>
    <scope>NUCLEOTIDE SEQUENCE</scope>
    <source>
        <tissue evidence="1">Shoot tip</tissue>
    </source>
</reference>
<evidence type="ECO:0000313" key="2">
    <source>
        <dbReference type="Proteomes" id="UP001151532"/>
    </source>
</evidence>
<dbReference type="EMBL" id="JAPFFK010000006">
    <property type="protein sequence ID" value="KAJ6760518.1"/>
    <property type="molecule type" value="Genomic_DNA"/>
</dbReference>
<proteinExistence type="predicted"/>
<name>A0A9Q0W5H3_SALPP</name>
<evidence type="ECO:0000313" key="1">
    <source>
        <dbReference type="EMBL" id="KAJ6760518.1"/>
    </source>
</evidence>
<comment type="caution">
    <text evidence="1">The sequence shown here is derived from an EMBL/GenBank/DDBJ whole genome shotgun (WGS) entry which is preliminary data.</text>
</comment>
<reference evidence="1" key="2">
    <citation type="journal article" date="2023" name="Int. J. Mol. Sci.">
        <title>De Novo Assembly and Annotation of 11 Diverse Shrub Willow (Salix) Genomes Reveals Novel Gene Organization in Sex-Linked Regions.</title>
        <authorList>
            <person name="Hyden B."/>
            <person name="Feng K."/>
            <person name="Yates T.B."/>
            <person name="Jawdy S."/>
            <person name="Cereghino C."/>
            <person name="Smart L.B."/>
            <person name="Muchero W."/>
        </authorList>
    </citation>
    <scope>NUCLEOTIDE SEQUENCE</scope>
    <source>
        <tissue evidence="1">Shoot tip</tissue>
    </source>
</reference>
<protein>
    <submittedName>
        <fullName evidence="1">Uncharacterized protein</fullName>
    </submittedName>
</protein>
<accession>A0A9Q0W5H3</accession>